<proteinExistence type="predicted"/>
<evidence type="ECO:0000313" key="2">
    <source>
        <dbReference type="EMBL" id="KAL0471190.1"/>
    </source>
</evidence>
<comment type="caution">
    <text evidence="2">The sequence shown here is derived from an EMBL/GenBank/DDBJ whole genome shotgun (WGS) entry which is preliminary data.</text>
</comment>
<keyword evidence="3" id="KW-1185">Reference proteome</keyword>
<evidence type="ECO:0008006" key="4">
    <source>
        <dbReference type="Google" id="ProtNLM"/>
    </source>
</evidence>
<organism evidence="2 3">
    <name type="scientific">Neurospora intermedia</name>
    <dbReference type="NCBI Taxonomy" id="5142"/>
    <lineage>
        <taxon>Eukaryota</taxon>
        <taxon>Fungi</taxon>
        <taxon>Dikarya</taxon>
        <taxon>Ascomycota</taxon>
        <taxon>Pezizomycotina</taxon>
        <taxon>Sordariomycetes</taxon>
        <taxon>Sordariomycetidae</taxon>
        <taxon>Sordariales</taxon>
        <taxon>Sordariaceae</taxon>
        <taxon>Neurospora</taxon>
    </lineage>
</organism>
<name>A0ABR3DET3_NEUIN</name>
<feature type="chain" id="PRO_5046381632" description="Ecp2 effector protein domain-containing protein" evidence="1">
    <location>
        <begin position="27"/>
        <end position="215"/>
    </location>
</feature>
<feature type="signal peptide" evidence="1">
    <location>
        <begin position="1"/>
        <end position="26"/>
    </location>
</feature>
<gene>
    <name evidence="2" type="ORF">QR685DRAFT_440719</name>
</gene>
<keyword evidence="1" id="KW-0732">Signal</keyword>
<dbReference type="Proteomes" id="UP001451303">
    <property type="component" value="Unassembled WGS sequence"/>
</dbReference>
<evidence type="ECO:0000313" key="3">
    <source>
        <dbReference type="Proteomes" id="UP001451303"/>
    </source>
</evidence>
<dbReference type="EMBL" id="JAVLET010000004">
    <property type="protein sequence ID" value="KAL0471190.1"/>
    <property type="molecule type" value="Genomic_DNA"/>
</dbReference>
<protein>
    <recommendedName>
        <fullName evidence="4">Ecp2 effector protein domain-containing protein</fullName>
    </recommendedName>
</protein>
<reference evidence="2 3" key="1">
    <citation type="submission" date="2023-09" db="EMBL/GenBank/DDBJ databases">
        <title>Multi-omics analysis of a traditional fermented food reveals byproduct-associated fungal strains for waste-to-food upcycling.</title>
        <authorList>
            <consortium name="Lawrence Berkeley National Laboratory"/>
            <person name="Rekdal V.M."/>
            <person name="Villalobos-Escobedo J.M."/>
            <person name="Rodriguez-Valeron N."/>
            <person name="Garcia M.O."/>
            <person name="Vasquez D.P."/>
            <person name="Damayanti I."/>
            <person name="Sorensen P.M."/>
            <person name="Baidoo E.E."/>
            <person name="De Carvalho A.C."/>
            <person name="Riley R."/>
            <person name="Lipzen A."/>
            <person name="He G."/>
            <person name="Yan M."/>
            <person name="Haridas S."/>
            <person name="Daum C."/>
            <person name="Yoshinaga Y."/>
            <person name="Ng V."/>
            <person name="Grigoriev I.V."/>
            <person name="Munk R."/>
            <person name="Nuraida L."/>
            <person name="Wijaya C.H."/>
            <person name="Morales P.-C."/>
            <person name="Keasling J.D."/>
        </authorList>
    </citation>
    <scope>NUCLEOTIDE SEQUENCE [LARGE SCALE GENOMIC DNA]</scope>
    <source>
        <strain evidence="2 3">FGSC 2613</strain>
    </source>
</reference>
<evidence type="ECO:0000256" key="1">
    <source>
        <dbReference type="SAM" id="SignalP"/>
    </source>
</evidence>
<sequence>MSSLKSLISLGLFFSLLQYHATLALALPTTTTTTTTNDDILTPSIMFPNDPNMNFDPNHPILNPTHKPKPIVTESITTTNNLPENVTLICPSPRAFHFGSISGAWKVPNHLKTLDNGPPLPDVDVEHADDGWCRRMGYEEGLGVFWCVGDVAWTYQNAPTYKTLAAQAQMVLDLEKCRTTDATNTRPLVAEEAVYGDHDAWSVILKGVDCKVGQE</sequence>
<accession>A0ABR3DET3</accession>